<dbReference type="PANTHER" id="PTHR11735:SF11">
    <property type="entry name" value="TRNA THREONYLCARBAMOYLADENOSINE BIOSYNTHESIS PROTEIN TSAB"/>
    <property type="match status" value="1"/>
</dbReference>
<accession>A0A2X2KN54</accession>
<reference evidence="2 3" key="1">
    <citation type="submission" date="2018-06" db="EMBL/GenBank/DDBJ databases">
        <authorList>
            <consortium name="Pathogen Informatics"/>
            <person name="Doyle S."/>
        </authorList>
    </citation>
    <scope>NUCLEOTIDE SEQUENCE [LARGE SCALE GENOMIC DNA]</scope>
    <source>
        <strain evidence="2 3">NCTC11343</strain>
    </source>
</reference>
<protein>
    <submittedName>
        <fullName evidence="2">UGMP family protein</fullName>
    </submittedName>
</protein>
<dbReference type="NCBIfam" id="TIGR03725">
    <property type="entry name" value="T6A_YeaZ"/>
    <property type="match status" value="1"/>
</dbReference>
<dbReference type="InterPro" id="IPR000905">
    <property type="entry name" value="Gcp-like_dom"/>
</dbReference>
<sequence>MNNLILQIDTSTTICSVALSENGQTLQVLDLVEPNAHAAKLTILIAEVLKQTNRTMRDLSAVAVSMGPGSYTGLRIGVSTAKGLCYALDIPLIAINTLEALFLGYKEQFGLTAGDAYLPMIDARRMEVYTAVYDHNAALVKATSAEIIDFDYFNELLLNYNRVHLFGSGADKFEDLFNVTDRVNVLSGFDGSAAFLSTLAFDKFQRKEFEDVAYFEPFYLKDFLVTTAKKKVGLS</sequence>
<dbReference type="InterPro" id="IPR022496">
    <property type="entry name" value="T6A_TsaB"/>
</dbReference>
<dbReference type="GO" id="GO:0002949">
    <property type="term" value="P:tRNA threonylcarbamoyladenosine modification"/>
    <property type="evidence" value="ECO:0007669"/>
    <property type="project" value="InterPro"/>
</dbReference>
<feature type="domain" description="Gcp-like" evidence="1">
    <location>
        <begin position="36"/>
        <end position="162"/>
    </location>
</feature>
<evidence type="ECO:0000313" key="2">
    <source>
        <dbReference type="EMBL" id="SPZ83839.1"/>
    </source>
</evidence>
<dbReference type="GO" id="GO:0005829">
    <property type="term" value="C:cytosol"/>
    <property type="evidence" value="ECO:0007669"/>
    <property type="project" value="TreeGrafter"/>
</dbReference>
<gene>
    <name evidence="2" type="primary">yeaZ</name>
    <name evidence="2" type="ORF">NCTC11343_00358</name>
</gene>
<dbReference type="CDD" id="cd24032">
    <property type="entry name" value="ASKHA_NBD_TsaB"/>
    <property type="match status" value="1"/>
</dbReference>
<dbReference type="Proteomes" id="UP000251241">
    <property type="component" value="Unassembled WGS sequence"/>
</dbReference>
<evidence type="ECO:0000313" key="3">
    <source>
        <dbReference type="Proteomes" id="UP000251241"/>
    </source>
</evidence>
<dbReference type="InterPro" id="IPR043129">
    <property type="entry name" value="ATPase_NBD"/>
</dbReference>
<organism evidence="2 3">
    <name type="scientific">Sphingobacterium multivorum</name>
    <dbReference type="NCBI Taxonomy" id="28454"/>
    <lineage>
        <taxon>Bacteria</taxon>
        <taxon>Pseudomonadati</taxon>
        <taxon>Bacteroidota</taxon>
        <taxon>Sphingobacteriia</taxon>
        <taxon>Sphingobacteriales</taxon>
        <taxon>Sphingobacteriaceae</taxon>
        <taxon>Sphingobacterium</taxon>
    </lineage>
</organism>
<dbReference type="Gene3D" id="3.30.420.40">
    <property type="match status" value="2"/>
</dbReference>
<dbReference type="Pfam" id="PF00814">
    <property type="entry name" value="TsaD"/>
    <property type="match status" value="1"/>
</dbReference>
<dbReference type="PANTHER" id="PTHR11735">
    <property type="entry name" value="TRNA N6-ADENOSINE THREONYLCARBAMOYLTRANSFERASE"/>
    <property type="match status" value="1"/>
</dbReference>
<proteinExistence type="predicted"/>
<dbReference type="SUPFAM" id="SSF53067">
    <property type="entry name" value="Actin-like ATPase domain"/>
    <property type="match status" value="2"/>
</dbReference>
<name>A0A2X2KN54_SPHMU</name>
<dbReference type="AlphaFoldDB" id="A0A2X2KN54"/>
<dbReference type="EMBL" id="UAUU01000002">
    <property type="protein sequence ID" value="SPZ83839.1"/>
    <property type="molecule type" value="Genomic_DNA"/>
</dbReference>
<dbReference type="GeneID" id="97179167"/>
<dbReference type="RefSeq" id="WP_112374038.1">
    <property type="nucleotide sequence ID" value="NZ_CP069793.1"/>
</dbReference>
<evidence type="ECO:0000259" key="1">
    <source>
        <dbReference type="Pfam" id="PF00814"/>
    </source>
</evidence>